<evidence type="ECO:0000313" key="3">
    <source>
        <dbReference type="EMBL" id="RVW49154.1"/>
    </source>
</evidence>
<dbReference type="InterPro" id="IPR045886">
    <property type="entry name" value="ThiF/MoeB/HesA"/>
</dbReference>
<dbReference type="GO" id="GO:0008641">
    <property type="term" value="F:ubiquitin-like modifier activating enzyme activity"/>
    <property type="evidence" value="ECO:0007669"/>
    <property type="project" value="InterPro"/>
</dbReference>
<dbReference type="Gene3D" id="3.40.50.720">
    <property type="entry name" value="NAD(P)-binding Rossmann-like Domain"/>
    <property type="match status" value="1"/>
</dbReference>
<evidence type="ECO:0000259" key="2">
    <source>
        <dbReference type="Pfam" id="PF00899"/>
    </source>
</evidence>
<evidence type="ECO:0000256" key="1">
    <source>
        <dbReference type="SAM" id="Phobius"/>
    </source>
</evidence>
<proteinExistence type="predicted"/>
<feature type="transmembrane region" description="Helical" evidence="1">
    <location>
        <begin position="112"/>
        <end position="132"/>
    </location>
</feature>
<keyword evidence="1" id="KW-1133">Transmembrane helix</keyword>
<dbReference type="EMBL" id="QGNW01001231">
    <property type="protein sequence ID" value="RVW49154.1"/>
    <property type="molecule type" value="Genomic_DNA"/>
</dbReference>
<dbReference type="SUPFAM" id="SSF69572">
    <property type="entry name" value="Activating enzymes of the ubiquitin-like proteins"/>
    <property type="match status" value="1"/>
</dbReference>
<sequence>MGKRALVGGQMRLMGRLEGDFEGNKLVLGKYSVHGWLTLEEDSVSWKGGRNGQFGVKEAYNLLITPNDISFPKNCIWVDRVPTKVAFFRLGGYVGEGTSNSLVLSSNRKWTASYVVIIGLGGVGSHAASMLLRSGVGRLLLVDFDQVSSLYSFLFLLAFYCWIYLLVLYLHVMDNSHCPIHRVWNLISLVYGHLSSSSALRHNLGHGNFMEAYTSSVLSSVPDMSFIAELETKVDFKVSSCLSQAIVANLDRERNAKAIVVMPLSSRHHTNTIRHLCLHLATDVAPHKDRVMPLLQDKLSLTDLVALIFALHHCCTIEIASQLSSLPCTPVFKPSLQLQLA</sequence>
<organism evidence="3 4">
    <name type="scientific">Vitis vinifera</name>
    <name type="common">Grape</name>
    <dbReference type="NCBI Taxonomy" id="29760"/>
    <lineage>
        <taxon>Eukaryota</taxon>
        <taxon>Viridiplantae</taxon>
        <taxon>Streptophyta</taxon>
        <taxon>Embryophyta</taxon>
        <taxon>Tracheophyta</taxon>
        <taxon>Spermatophyta</taxon>
        <taxon>Magnoliopsida</taxon>
        <taxon>eudicotyledons</taxon>
        <taxon>Gunneridae</taxon>
        <taxon>Pentapetalae</taxon>
        <taxon>rosids</taxon>
        <taxon>Vitales</taxon>
        <taxon>Vitaceae</taxon>
        <taxon>Viteae</taxon>
        <taxon>Vitis</taxon>
    </lineage>
</organism>
<evidence type="ECO:0000313" key="4">
    <source>
        <dbReference type="Proteomes" id="UP000288805"/>
    </source>
</evidence>
<name>A0A438EN59_VITVI</name>
<dbReference type="InterPro" id="IPR035985">
    <property type="entry name" value="Ubiquitin-activating_enz"/>
</dbReference>
<dbReference type="AlphaFoldDB" id="A0A438EN59"/>
<dbReference type="PANTHER" id="PTHR43267:SF2">
    <property type="entry name" value="TRNA THREONYLCARBAMOYLADENOSINE DEHYDRATASE 1-RELATED"/>
    <property type="match status" value="1"/>
</dbReference>
<dbReference type="Pfam" id="PF00899">
    <property type="entry name" value="ThiF"/>
    <property type="match status" value="1"/>
</dbReference>
<comment type="caution">
    <text evidence="3">The sequence shown here is derived from an EMBL/GenBank/DDBJ whole genome shotgun (WGS) entry which is preliminary data.</text>
</comment>
<protein>
    <recommendedName>
        <fullName evidence="2">THIF-type NAD/FAD binding fold domain-containing protein</fullName>
    </recommendedName>
</protein>
<feature type="transmembrane region" description="Helical" evidence="1">
    <location>
        <begin position="152"/>
        <end position="172"/>
    </location>
</feature>
<feature type="domain" description="THIF-type NAD/FAD binding fold" evidence="2">
    <location>
        <begin position="107"/>
        <end position="148"/>
    </location>
</feature>
<dbReference type="Proteomes" id="UP000288805">
    <property type="component" value="Unassembled WGS sequence"/>
</dbReference>
<dbReference type="InterPro" id="IPR000594">
    <property type="entry name" value="ThiF_NAD_FAD-bd"/>
</dbReference>
<keyword evidence="1" id="KW-0812">Transmembrane</keyword>
<reference evidence="3 4" key="1">
    <citation type="journal article" date="2018" name="PLoS Genet.">
        <title>Population sequencing reveals clonal diversity and ancestral inbreeding in the grapevine cultivar Chardonnay.</title>
        <authorList>
            <person name="Roach M.J."/>
            <person name="Johnson D.L."/>
            <person name="Bohlmann J."/>
            <person name="van Vuuren H.J."/>
            <person name="Jones S.J."/>
            <person name="Pretorius I.S."/>
            <person name="Schmidt S.A."/>
            <person name="Borneman A.R."/>
        </authorList>
    </citation>
    <scope>NUCLEOTIDE SEQUENCE [LARGE SCALE GENOMIC DNA]</scope>
    <source>
        <strain evidence="4">cv. Chardonnay</strain>
        <tissue evidence="3">Leaf</tissue>
    </source>
</reference>
<gene>
    <name evidence="3" type="ORF">CK203_087478</name>
</gene>
<keyword evidence="1" id="KW-0472">Membrane</keyword>
<dbReference type="PANTHER" id="PTHR43267">
    <property type="entry name" value="TRNA THREONYLCARBAMOYLADENOSINE DEHYDRATASE"/>
    <property type="match status" value="1"/>
</dbReference>
<accession>A0A438EN59</accession>